<evidence type="ECO:0000256" key="8">
    <source>
        <dbReference type="SAM" id="MobiDB-lite"/>
    </source>
</evidence>
<reference evidence="11 12" key="1">
    <citation type="submission" date="2024-03" db="EMBL/GenBank/DDBJ databases">
        <authorList>
            <person name="Brejova B."/>
        </authorList>
    </citation>
    <scope>NUCLEOTIDE SEQUENCE [LARGE SCALE GENOMIC DNA]</scope>
    <source>
        <strain evidence="11 12">CBS 14171</strain>
    </source>
</reference>
<feature type="region of interest" description="Disordered" evidence="8">
    <location>
        <begin position="20"/>
        <end position="98"/>
    </location>
</feature>
<dbReference type="PANTHER" id="PTHR12097">
    <property type="entry name" value="SPLICING FACTOR 3B, SUBUNIT 1-RELATED"/>
    <property type="match status" value="1"/>
</dbReference>
<evidence type="ECO:0000259" key="10">
    <source>
        <dbReference type="Pfam" id="PF24714"/>
    </source>
</evidence>
<dbReference type="Gene3D" id="1.25.10.10">
    <property type="entry name" value="Leucine-rich Repeat Variant"/>
    <property type="match status" value="4"/>
</dbReference>
<dbReference type="InterPro" id="IPR038737">
    <property type="entry name" value="SF3b_su1-like"/>
</dbReference>
<keyword evidence="7" id="KW-0539">Nucleus</keyword>
<evidence type="ECO:0000313" key="12">
    <source>
        <dbReference type="Proteomes" id="UP001497383"/>
    </source>
</evidence>
<evidence type="ECO:0000259" key="9">
    <source>
        <dbReference type="Pfam" id="PF22646"/>
    </source>
</evidence>
<keyword evidence="6" id="KW-0508">mRNA splicing</keyword>
<name>A0ABP0ZS66_9ASCO</name>
<evidence type="ECO:0000256" key="1">
    <source>
        <dbReference type="ARBA" id="ARBA00004123"/>
    </source>
</evidence>
<accession>A0ABP0ZS66</accession>
<dbReference type="Proteomes" id="UP001497383">
    <property type="component" value="Chromosome 6"/>
</dbReference>
<keyword evidence="5" id="KW-0677">Repeat</keyword>
<dbReference type="InterPro" id="IPR057600">
    <property type="entry name" value="TORTIFOLIA1/SINE1-2_N"/>
</dbReference>
<dbReference type="RefSeq" id="XP_066832140.1">
    <property type="nucleotide sequence ID" value="XM_066975509.1"/>
</dbReference>
<evidence type="ECO:0008006" key="13">
    <source>
        <dbReference type="Google" id="ProtNLM"/>
    </source>
</evidence>
<dbReference type="Pfam" id="PF24714">
    <property type="entry name" value="TOR1L1_N"/>
    <property type="match status" value="1"/>
</dbReference>
<evidence type="ECO:0000256" key="7">
    <source>
        <dbReference type="ARBA" id="ARBA00023242"/>
    </source>
</evidence>
<evidence type="ECO:0000256" key="5">
    <source>
        <dbReference type="ARBA" id="ARBA00022737"/>
    </source>
</evidence>
<evidence type="ECO:0000256" key="3">
    <source>
        <dbReference type="ARBA" id="ARBA00022664"/>
    </source>
</evidence>
<keyword evidence="12" id="KW-1185">Reference proteome</keyword>
<dbReference type="Pfam" id="PF22646">
    <property type="entry name" value="PPP2R1A-like_HEAT"/>
    <property type="match status" value="1"/>
</dbReference>
<keyword evidence="4" id="KW-0747">Spliceosome</keyword>
<dbReference type="InterPro" id="IPR016024">
    <property type="entry name" value="ARM-type_fold"/>
</dbReference>
<evidence type="ECO:0000256" key="6">
    <source>
        <dbReference type="ARBA" id="ARBA00023187"/>
    </source>
</evidence>
<dbReference type="InterPro" id="IPR011989">
    <property type="entry name" value="ARM-like"/>
</dbReference>
<feature type="domain" description="Phosphatase PP2A regulatory subunit A/Splicing factor 3B subunit 1-like HEAT repeat" evidence="9">
    <location>
        <begin position="786"/>
        <end position="856"/>
    </location>
</feature>
<comment type="subcellular location">
    <subcellularLocation>
        <location evidence="1">Nucleus</location>
    </subcellularLocation>
</comment>
<sequence length="1021" mass="114701">MPSNGNTLAGNYSIPSSLKNELEKEFERDVSVPTQEVQDGINKNDYNRQRFSRNIDLNFDDEKEKEAKDENGASGKKRGLEVENVPSKKRKDASLNSPPTIQALQENRHESSVAAKEYYAPPTNESGTLAAKSSLALSLPGAQGLDYFKEEDAKHFGELLKIKPEDLTEDEKKQVSSMKLVLRAKNGTPIVRKRAMRALTENAVKFGPKTLLSQILPVILEPSIAPQERHLLVKMVGRIMSRLNDSIRPYTSKIIHVLSPFLIDEDSTTRMETSEILVNLTKSVGFANMIASVRPDLDHVDEYVRNLTSRVLAIVANTVGFNQFLPFLRAVIRSKKTWTARHTGIKVVQQLCISLGSGNGSTLLPFLPQLVDILAPTIHDEMSQVKTITVLTLAQLAENVSPFGIDSFESILEPLWYEIRRQRGRGLAAFLRCVGALAPLMAYDARYEEYTNYYARETIYLLANHFGAPDEDMRKSILNVLVKLPLTRDLVPDYNSSLIVPFFKAFWNRRTATDTSQIPRLVVSATNHLANRFDILSILRSVVYYTKDDNEPLRKLAVEAINLLIANSRDELIAMTSDEVRVLVDGVLFAYQEQTTQNKIYIQAFGSVAMALGTRLKPHLNSIISSVLYRMKNKSPEIRQSACDLVAIIAPVIRQNSDDEGDFLLNKLILILYESLGEVYPEVLGSIINALYSCINTMSEQSLLQMTNPSVNQLLPTLTPVLKNRHEKVQESSIKLVGLIAKKQAETINAKEWMRICFDLLEMLKSTRKRVRVAANATFGYISRTIGPQDVIVMLLNNLKVQERQLRVCTAVAMGIVAETCQPFTVLPAIMNEYRTPEKNVQNGVLKALSFMFEYLDGKTTKDYLFAITPLLEDALIDRDLVHRQTAATVIFHIAINSYGLIDSDYGDVFLHFLNLIIPNIYETSPHVISRILESLGALRLVLGNGTFMNYVWAGLFHPARKVRDPFWKVFNNGYVQCADALVPFYPRLDNVEVGEGGDSEKGEVDTENARFTLEELDLCL</sequence>
<organism evidence="11 12">
    <name type="scientific">Lodderomyces beijingensis</name>
    <dbReference type="NCBI Taxonomy" id="1775926"/>
    <lineage>
        <taxon>Eukaryota</taxon>
        <taxon>Fungi</taxon>
        <taxon>Dikarya</taxon>
        <taxon>Ascomycota</taxon>
        <taxon>Saccharomycotina</taxon>
        <taxon>Pichiomycetes</taxon>
        <taxon>Debaryomycetaceae</taxon>
        <taxon>Candida/Lodderomyces clade</taxon>
        <taxon>Lodderomyces</taxon>
    </lineage>
</organism>
<evidence type="ECO:0000313" key="11">
    <source>
        <dbReference type="EMBL" id="CAK9441333.1"/>
    </source>
</evidence>
<evidence type="ECO:0000256" key="2">
    <source>
        <dbReference type="ARBA" id="ARBA00005754"/>
    </source>
</evidence>
<feature type="compositionally biased region" description="Basic and acidic residues" evidence="8">
    <location>
        <begin position="20"/>
        <end position="30"/>
    </location>
</feature>
<feature type="compositionally biased region" description="Basic and acidic residues" evidence="8">
    <location>
        <begin position="60"/>
        <end position="71"/>
    </location>
</feature>
<dbReference type="EMBL" id="OZ022410">
    <property type="protein sequence ID" value="CAK9441333.1"/>
    <property type="molecule type" value="Genomic_DNA"/>
</dbReference>
<dbReference type="SUPFAM" id="SSF48371">
    <property type="entry name" value="ARM repeat"/>
    <property type="match status" value="2"/>
</dbReference>
<comment type="similarity">
    <text evidence="2">Belongs to the SF3B1 family.</text>
</comment>
<dbReference type="InterPro" id="IPR054573">
    <property type="entry name" value="PP2A/SF3B1-like_HEAT"/>
</dbReference>
<protein>
    <recommendedName>
        <fullName evidence="13">Splicing factor 3B subunit 1 domain-containing protein</fullName>
    </recommendedName>
</protein>
<keyword evidence="3" id="KW-0507">mRNA processing</keyword>
<evidence type="ECO:0000256" key="4">
    <source>
        <dbReference type="ARBA" id="ARBA00022728"/>
    </source>
</evidence>
<dbReference type="GeneID" id="92210398"/>
<gene>
    <name evidence="11" type="ORF">LODBEIA_P52020</name>
</gene>
<feature type="domain" description="TORTIFOLIA1/SINE1-2 N-terminal" evidence="10">
    <location>
        <begin position="592"/>
        <end position="782"/>
    </location>
</feature>
<proteinExistence type="inferred from homology"/>